<evidence type="ECO:0000313" key="4">
    <source>
        <dbReference type="Proteomes" id="UP001148786"/>
    </source>
</evidence>
<evidence type="ECO:0000313" key="3">
    <source>
        <dbReference type="EMBL" id="KAJ3512601.1"/>
    </source>
</evidence>
<dbReference type="Gene3D" id="3.30.1370.110">
    <property type="match status" value="1"/>
</dbReference>
<dbReference type="AlphaFoldDB" id="A0A9W8MWW6"/>
<dbReference type="OrthoDB" id="4080456at2759"/>
<dbReference type="InterPro" id="IPR052772">
    <property type="entry name" value="Endo/PolyKinase_Domain-Protein"/>
</dbReference>
<dbReference type="GO" id="GO:0005634">
    <property type="term" value="C:nucleus"/>
    <property type="evidence" value="ECO:0007669"/>
    <property type="project" value="TreeGrafter"/>
</dbReference>
<feature type="region of interest" description="Disordered" evidence="1">
    <location>
        <begin position="348"/>
        <end position="403"/>
    </location>
</feature>
<protein>
    <recommendedName>
        <fullName evidence="2">Smr domain-containing protein</fullName>
    </recommendedName>
</protein>
<dbReference type="PROSITE" id="PS50828">
    <property type="entry name" value="SMR"/>
    <property type="match status" value="1"/>
</dbReference>
<organism evidence="3 4">
    <name type="scientific">Agrocybe chaxingu</name>
    <dbReference type="NCBI Taxonomy" id="84603"/>
    <lineage>
        <taxon>Eukaryota</taxon>
        <taxon>Fungi</taxon>
        <taxon>Dikarya</taxon>
        <taxon>Basidiomycota</taxon>
        <taxon>Agaricomycotina</taxon>
        <taxon>Agaricomycetes</taxon>
        <taxon>Agaricomycetidae</taxon>
        <taxon>Agaricales</taxon>
        <taxon>Agaricineae</taxon>
        <taxon>Strophariaceae</taxon>
        <taxon>Agrocybe</taxon>
    </lineage>
</organism>
<proteinExistence type="predicted"/>
<dbReference type="GO" id="GO:0004519">
    <property type="term" value="F:endonuclease activity"/>
    <property type="evidence" value="ECO:0007669"/>
    <property type="project" value="TreeGrafter"/>
</dbReference>
<evidence type="ECO:0000259" key="2">
    <source>
        <dbReference type="PROSITE" id="PS50828"/>
    </source>
</evidence>
<dbReference type="EMBL" id="JANKHO010000246">
    <property type="protein sequence ID" value="KAJ3512601.1"/>
    <property type="molecule type" value="Genomic_DNA"/>
</dbReference>
<keyword evidence="4" id="KW-1185">Reference proteome</keyword>
<gene>
    <name evidence="3" type="ORF">NLJ89_g3418</name>
</gene>
<feature type="region of interest" description="Disordered" evidence="1">
    <location>
        <begin position="206"/>
        <end position="228"/>
    </location>
</feature>
<feature type="region of interest" description="Disordered" evidence="1">
    <location>
        <begin position="78"/>
        <end position="101"/>
    </location>
</feature>
<accession>A0A9W8MWW6</accession>
<dbReference type="SUPFAM" id="SSF160443">
    <property type="entry name" value="SMR domain-like"/>
    <property type="match status" value="1"/>
</dbReference>
<feature type="compositionally biased region" description="Polar residues" evidence="1">
    <location>
        <begin position="356"/>
        <end position="367"/>
    </location>
</feature>
<dbReference type="PANTHER" id="PTHR46535">
    <property type="entry name" value="NEDD4-BINDING PROTEIN 2"/>
    <property type="match status" value="1"/>
</dbReference>
<feature type="compositionally biased region" description="Low complexity" evidence="1">
    <location>
        <begin position="216"/>
        <end position="227"/>
    </location>
</feature>
<dbReference type="Proteomes" id="UP001148786">
    <property type="component" value="Unassembled WGS sequence"/>
</dbReference>
<name>A0A9W8MWW6_9AGAR</name>
<feature type="compositionally biased region" description="Basic residues" evidence="1">
    <location>
        <begin position="206"/>
        <end position="215"/>
    </location>
</feature>
<dbReference type="InterPro" id="IPR002625">
    <property type="entry name" value="Smr_dom"/>
</dbReference>
<dbReference type="PANTHER" id="PTHR46535:SF1">
    <property type="entry name" value="NEDD4-BINDING PROTEIN 2"/>
    <property type="match status" value="1"/>
</dbReference>
<comment type="caution">
    <text evidence="3">The sequence shown here is derived from an EMBL/GenBank/DDBJ whole genome shotgun (WGS) entry which is preliminary data.</text>
</comment>
<reference evidence="3" key="1">
    <citation type="submission" date="2022-07" db="EMBL/GenBank/DDBJ databases">
        <title>Genome Sequence of Agrocybe chaxingu.</title>
        <authorList>
            <person name="Buettner E."/>
        </authorList>
    </citation>
    <scope>NUCLEOTIDE SEQUENCE</scope>
    <source>
        <strain evidence="3">MP-N11</strain>
    </source>
</reference>
<feature type="compositionally biased region" description="Pro residues" evidence="1">
    <location>
        <begin position="390"/>
        <end position="399"/>
    </location>
</feature>
<feature type="domain" description="Smr" evidence="2">
    <location>
        <begin position="531"/>
        <end position="676"/>
    </location>
</feature>
<feature type="compositionally biased region" description="Low complexity" evidence="1">
    <location>
        <begin position="89"/>
        <end position="101"/>
    </location>
</feature>
<evidence type="ECO:0000256" key="1">
    <source>
        <dbReference type="SAM" id="MobiDB-lite"/>
    </source>
</evidence>
<sequence>MTLFESLQRDFCPTLDSSLIAALLVEIESDNDGNAVTPTKDQIDSLRSTLNELSLQADEAQQSEFSDVQFTSQFDETISSWTTPDAGPSRSSGSSESSLQSFNTPLGYLQATFPDVPTSQLKKTLLDAQKDDKDMWHIVEDLLSEELIREKVERGLDALDDEECYDFDENAVEWETVERKVHVTPSKKKNQPRPKKIAVSDVRQQHHIHNQRHQRNGSVSTPVSPGPSADPWMQVTSLSSHLSSLLPPHPPSTFSSFFHSPKHTTSYDALRACLASLCKSTDDDTHASVLFNLLDIILPEYGDCDAELLSRVTSDAQLAVAVTDGDGDAALDIFSVLRDLDSDASLGLTHLPAPQPSSFNPKQNGTSVWKPLAHPSDIRPPPEKHREKPPPPPNTPNKPSPYQWQAVPQRTKVPRGPHPLAHHIPAYSRDVNGMKTNRYSRSRSYPYSGSLSGDAGFRQRMSMAMAKRDQALKDATRMWQKGNAKNRGGEVAVYYAERAKELEQVAREEMLSVAREIVLSKRRTHGNQDTIDLHGTTVSEAIVIVKEILNDRASTISQGRSSVLFVHVSLLAQLLPLLALLPLFDFVTALRHFAQNSTSTSAPSFFYLIPRLRALSQRPPTCLEFEAKPMKIITGRGAHSAGQVSVLKPAVRKALEEDGWVVGTWDAGLVVRSRRT</sequence>
<dbReference type="InterPro" id="IPR036063">
    <property type="entry name" value="Smr_dom_sf"/>
</dbReference>
<feature type="compositionally biased region" description="Basic and acidic residues" evidence="1">
    <location>
        <begin position="376"/>
        <end position="389"/>
    </location>
</feature>